<dbReference type="PANTHER" id="PTHR43833:SF9">
    <property type="entry name" value="POTASSIUM CHANNEL PROTEIN YUGO-RELATED"/>
    <property type="match status" value="1"/>
</dbReference>
<keyword evidence="6" id="KW-1185">Reference proteome</keyword>
<dbReference type="InterPro" id="IPR050721">
    <property type="entry name" value="Trk_Ktr_HKT_K-transport"/>
</dbReference>
<protein>
    <submittedName>
        <fullName evidence="5">Potassium transporter TrkA</fullName>
    </submittedName>
</protein>
<gene>
    <name evidence="5" type="ORF">CKO31_22140</name>
</gene>
<keyword evidence="3" id="KW-1133">Transmembrane helix</keyword>
<dbReference type="Pfam" id="PF07885">
    <property type="entry name" value="Ion_trans_2"/>
    <property type="match status" value="1"/>
</dbReference>
<accession>A0ABS1CPX1</accession>
<feature type="transmembrane region" description="Helical" evidence="3">
    <location>
        <begin position="12"/>
        <end position="33"/>
    </location>
</feature>
<sequence>MDNIVFLIFRRMRAPLLALLVTYAVTMAGLVVIPGEDAAGNPVHLGFFEALYFISYTATTIGYGEIPHAFTGAQRIWVTFCIYATVIVWLYSIGSLIALLQDKTLQRAMQERRFGSRVRNIPDPFYLICGYGQTGSGLVRALTDRGQRAVVLDSNAERVSLLKLESLREYVPALCADVRHPDSLLLAGLRRPNCRGVLALTSDNDVNLRIALAAKLLHPGATVICRADSHPVEANMASFGTDHIYDPFDTFALYFATALQAPCLTLLSDWLGELRGSALQEAAHPPPYGLWVICGYGRFGKALYNHLKQQDIELVVIEAHPERTGKPDCTLVHGPGTEADTLEQAEIHRAVGVIAGTDNDANNLSIVMTAKALNPGLFTVLRENQLMNRELFDAVDADIIMHPSLIVAHRIRMLLGTPLLTEFVHDARFESDAWACELIDRIAALVHDRVPDVWQVRIDAEDAYALMRLRHDEPLPKIEDLLRDPRDRGCKLPAIVLMRSREDGRTLLPDSSDRLRKGDELLFCGRSGARSSMLWTLQNVHALTYVLHGASPPRGIVWEWLLRLRRRRREARDGSATSSEQPSREAPVDGDDGA</sequence>
<evidence type="ECO:0000313" key="5">
    <source>
        <dbReference type="EMBL" id="MBK1633401.1"/>
    </source>
</evidence>
<dbReference type="PROSITE" id="PS51201">
    <property type="entry name" value="RCK_N"/>
    <property type="match status" value="2"/>
</dbReference>
<dbReference type="InterPro" id="IPR003148">
    <property type="entry name" value="RCK_N"/>
</dbReference>
<feature type="domain" description="RCK N-terminal" evidence="4">
    <location>
        <begin position="123"/>
        <end position="245"/>
    </location>
</feature>
<dbReference type="PANTHER" id="PTHR43833">
    <property type="entry name" value="POTASSIUM CHANNEL PROTEIN 2-RELATED-RELATED"/>
    <property type="match status" value="1"/>
</dbReference>
<keyword evidence="3" id="KW-0472">Membrane</keyword>
<comment type="caution">
    <text evidence="5">The sequence shown here is derived from an EMBL/GenBank/DDBJ whole genome shotgun (WGS) entry which is preliminary data.</text>
</comment>
<dbReference type="Gene3D" id="3.40.50.720">
    <property type="entry name" value="NAD(P)-binding Rossmann-like Domain"/>
    <property type="match status" value="2"/>
</dbReference>
<dbReference type="SUPFAM" id="SSF81324">
    <property type="entry name" value="Voltage-gated potassium channels"/>
    <property type="match status" value="1"/>
</dbReference>
<dbReference type="InterPro" id="IPR036291">
    <property type="entry name" value="NAD(P)-bd_dom_sf"/>
</dbReference>
<feature type="transmembrane region" description="Helical" evidence="3">
    <location>
        <begin position="76"/>
        <end position="100"/>
    </location>
</feature>
<dbReference type="Gene3D" id="1.10.287.70">
    <property type="match status" value="1"/>
</dbReference>
<feature type="domain" description="RCK N-terminal" evidence="4">
    <location>
        <begin position="288"/>
        <end position="401"/>
    </location>
</feature>
<dbReference type="Pfam" id="PF02254">
    <property type="entry name" value="TrkA_N"/>
    <property type="match status" value="2"/>
</dbReference>
<proteinExistence type="predicted"/>
<feature type="transmembrane region" description="Helical" evidence="3">
    <location>
        <begin position="45"/>
        <end position="64"/>
    </location>
</feature>
<organism evidence="5 6">
    <name type="scientific">Thiohalocapsa halophila</name>
    <dbReference type="NCBI Taxonomy" id="69359"/>
    <lineage>
        <taxon>Bacteria</taxon>
        <taxon>Pseudomonadati</taxon>
        <taxon>Pseudomonadota</taxon>
        <taxon>Gammaproteobacteria</taxon>
        <taxon>Chromatiales</taxon>
        <taxon>Chromatiaceae</taxon>
        <taxon>Thiohalocapsa</taxon>
    </lineage>
</organism>
<keyword evidence="3" id="KW-0812">Transmembrane</keyword>
<evidence type="ECO:0000256" key="2">
    <source>
        <dbReference type="SAM" id="MobiDB-lite"/>
    </source>
</evidence>
<evidence type="ECO:0000256" key="1">
    <source>
        <dbReference type="ARBA" id="ARBA00004651"/>
    </source>
</evidence>
<reference evidence="5 6" key="1">
    <citation type="journal article" date="2020" name="Microorganisms">
        <title>Osmotic Adaptation and Compatible Solute Biosynthesis of Phototrophic Bacteria as Revealed from Genome Analyses.</title>
        <authorList>
            <person name="Imhoff J.F."/>
            <person name="Rahn T."/>
            <person name="Kunzel S."/>
            <person name="Keller A."/>
            <person name="Neulinger S.C."/>
        </authorList>
    </citation>
    <scope>NUCLEOTIDE SEQUENCE [LARGE SCALE GENOMIC DNA]</scope>
    <source>
        <strain evidence="5 6">DSM 6210</strain>
    </source>
</reference>
<name>A0ABS1CPX1_9GAMM</name>
<evidence type="ECO:0000313" key="6">
    <source>
        <dbReference type="Proteomes" id="UP000748752"/>
    </source>
</evidence>
<feature type="region of interest" description="Disordered" evidence="2">
    <location>
        <begin position="570"/>
        <end position="594"/>
    </location>
</feature>
<evidence type="ECO:0000259" key="4">
    <source>
        <dbReference type="PROSITE" id="PS51201"/>
    </source>
</evidence>
<dbReference type="Proteomes" id="UP000748752">
    <property type="component" value="Unassembled WGS sequence"/>
</dbReference>
<comment type="subcellular location">
    <subcellularLocation>
        <location evidence="1">Cell membrane</location>
        <topology evidence="1">Multi-pass membrane protein</topology>
    </subcellularLocation>
</comment>
<dbReference type="EMBL" id="NRRV01000083">
    <property type="protein sequence ID" value="MBK1633401.1"/>
    <property type="molecule type" value="Genomic_DNA"/>
</dbReference>
<dbReference type="InterPro" id="IPR013099">
    <property type="entry name" value="K_chnl_dom"/>
</dbReference>
<dbReference type="RefSeq" id="WP_200241850.1">
    <property type="nucleotide sequence ID" value="NZ_NRRV01000083.1"/>
</dbReference>
<evidence type="ECO:0000256" key="3">
    <source>
        <dbReference type="SAM" id="Phobius"/>
    </source>
</evidence>
<dbReference type="SUPFAM" id="SSF51735">
    <property type="entry name" value="NAD(P)-binding Rossmann-fold domains"/>
    <property type="match status" value="2"/>
</dbReference>